<dbReference type="AlphaFoldDB" id="A0AAQ3U0K5"/>
<evidence type="ECO:0000313" key="2">
    <source>
        <dbReference type="EMBL" id="WVZ83176.1"/>
    </source>
</evidence>
<dbReference type="Proteomes" id="UP001341281">
    <property type="component" value="Chromosome 07"/>
</dbReference>
<proteinExistence type="predicted"/>
<gene>
    <name evidence="2" type="ORF">U9M48_030348</name>
</gene>
<evidence type="ECO:0000256" key="1">
    <source>
        <dbReference type="SAM" id="MobiDB-lite"/>
    </source>
</evidence>
<dbReference type="EMBL" id="CP144751">
    <property type="protein sequence ID" value="WVZ83176.1"/>
    <property type="molecule type" value="Genomic_DNA"/>
</dbReference>
<name>A0AAQ3U0K5_PASNO</name>
<protein>
    <submittedName>
        <fullName evidence="2">Uncharacterized protein</fullName>
    </submittedName>
</protein>
<reference evidence="2 3" key="1">
    <citation type="submission" date="2024-02" db="EMBL/GenBank/DDBJ databases">
        <title>High-quality chromosome-scale genome assembly of Pensacola bahiagrass (Paspalum notatum Flugge var. saurae).</title>
        <authorList>
            <person name="Vega J.M."/>
            <person name="Podio M."/>
            <person name="Orjuela J."/>
            <person name="Siena L.A."/>
            <person name="Pessino S.C."/>
            <person name="Combes M.C."/>
            <person name="Mariac C."/>
            <person name="Albertini E."/>
            <person name="Pupilli F."/>
            <person name="Ortiz J.P.A."/>
            <person name="Leblanc O."/>
        </authorList>
    </citation>
    <scope>NUCLEOTIDE SEQUENCE [LARGE SCALE GENOMIC DNA]</scope>
    <source>
        <strain evidence="2">R1</strain>
        <tissue evidence="2">Leaf</tissue>
    </source>
</reference>
<organism evidence="2 3">
    <name type="scientific">Paspalum notatum var. saurae</name>
    <dbReference type="NCBI Taxonomy" id="547442"/>
    <lineage>
        <taxon>Eukaryota</taxon>
        <taxon>Viridiplantae</taxon>
        <taxon>Streptophyta</taxon>
        <taxon>Embryophyta</taxon>
        <taxon>Tracheophyta</taxon>
        <taxon>Spermatophyta</taxon>
        <taxon>Magnoliopsida</taxon>
        <taxon>Liliopsida</taxon>
        <taxon>Poales</taxon>
        <taxon>Poaceae</taxon>
        <taxon>PACMAD clade</taxon>
        <taxon>Panicoideae</taxon>
        <taxon>Andropogonodae</taxon>
        <taxon>Paspaleae</taxon>
        <taxon>Paspalinae</taxon>
        <taxon>Paspalum</taxon>
    </lineage>
</organism>
<keyword evidence="3" id="KW-1185">Reference proteome</keyword>
<feature type="compositionally biased region" description="Basic residues" evidence="1">
    <location>
        <begin position="37"/>
        <end position="50"/>
    </location>
</feature>
<sequence length="141" mass="15837">MILGPLSFPTVGHEIQISDGASPSAAAPSTQRYLSQRPRRHQRPQPRHPRLSPGALISASTTERAPRPWPRHLSLQRPVALLHNSQEASWIRTWWLLRHLELLNQVAAILPLRWIGQWWPPGQAATADWAAATPLSLRIGQ</sequence>
<accession>A0AAQ3U0K5</accession>
<feature type="region of interest" description="Disordered" evidence="1">
    <location>
        <begin position="18"/>
        <end position="69"/>
    </location>
</feature>
<evidence type="ECO:0000313" key="3">
    <source>
        <dbReference type="Proteomes" id="UP001341281"/>
    </source>
</evidence>